<proteinExistence type="predicted"/>
<comment type="caution">
    <text evidence="2">The sequence shown here is derived from an EMBL/GenBank/DDBJ whole genome shotgun (WGS) entry which is preliminary data.</text>
</comment>
<dbReference type="AlphaFoldDB" id="A0AAE1TYA1"/>
<keyword evidence="3" id="KW-1185">Reference proteome</keyword>
<reference evidence="2" key="1">
    <citation type="submission" date="2023-11" db="EMBL/GenBank/DDBJ databases">
        <title>Genome assemblies of two species of porcelain crab, Petrolisthes cinctipes and Petrolisthes manimaculis (Anomura: Porcellanidae).</title>
        <authorList>
            <person name="Angst P."/>
        </authorList>
    </citation>
    <scope>NUCLEOTIDE SEQUENCE</scope>
    <source>
        <strain evidence="2">PB745_02</strain>
        <tissue evidence="2">Gill</tissue>
    </source>
</reference>
<dbReference type="Proteomes" id="UP001292094">
    <property type="component" value="Unassembled WGS sequence"/>
</dbReference>
<evidence type="ECO:0000313" key="3">
    <source>
        <dbReference type="Proteomes" id="UP001292094"/>
    </source>
</evidence>
<organism evidence="2 3">
    <name type="scientific">Petrolisthes manimaculis</name>
    <dbReference type="NCBI Taxonomy" id="1843537"/>
    <lineage>
        <taxon>Eukaryota</taxon>
        <taxon>Metazoa</taxon>
        <taxon>Ecdysozoa</taxon>
        <taxon>Arthropoda</taxon>
        <taxon>Crustacea</taxon>
        <taxon>Multicrustacea</taxon>
        <taxon>Malacostraca</taxon>
        <taxon>Eumalacostraca</taxon>
        <taxon>Eucarida</taxon>
        <taxon>Decapoda</taxon>
        <taxon>Pleocyemata</taxon>
        <taxon>Anomura</taxon>
        <taxon>Galatheoidea</taxon>
        <taxon>Porcellanidae</taxon>
        <taxon>Petrolisthes</taxon>
    </lineage>
</organism>
<gene>
    <name evidence="2" type="ORF">Pmani_025577</name>
</gene>
<evidence type="ECO:0000313" key="2">
    <source>
        <dbReference type="EMBL" id="KAK4302327.1"/>
    </source>
</evidence>
<feature type="region of interest" description="Disordered" evidence="1">
    <location>
        <begin position="118"/>
        <end position="142"/>
    </location>
</feature>
<protein>
    <submittedName>
        <fullName evidence="2">Uncharacterized protein</fullName>
    </submittedName>
</protein>
<accession>A0AAE1TYA1</accession>
<name>A0AAE1TYA1_9EUCA</name>
<sequence length="179" mass="19667">MPQSSINSVLPLPPTLSFHFHQPCPSSSTNTVLPLPPTLSFLFHQPCPSSFNNPNISLQPVVSSAFQKFCLQSCHRPAHTLPFPNHPPSFPTYSHPIFPIFTTVLTILRALPIFPSRQPASPDPTRSPNTLHVPSHSTPRLTCRHTPSSFPVFYLPPPADIFHLPSLPCTLSPSTVVPC</sequence>
<dbReference type="EMBL" id="JAWZYT010002749">
    <property type="protein sequence ID" value="KAK4302327.1"/>
    <property type="molecule type" value="Genomic_DNA"/>
</dbReference>
<evidence type="ECO:0000256" key="1">
    <source>
        <dbReference type="SAM" id="MobiDB-lite"/>
    </source>
</evidence>
<feature type="compositionally biased region" description="Polar residues" evidence="1">
    <location>
        <begin position="124"/>
        <end position="142"/>
    </location>
</feature>